<accession>A0ABU1ZEF6</accession>
<gene>
    <name evidence="3" type="ORF">J2X16_003713</name>
</gene>
<evidence type="ECO:0000313" key="3">
    <source>
        <dbReference type="EMBL" id="MDR7298350.1"/>
    </source>
</evidence>
<dbReference type="RefSeq" id="WP_056875196.1">
    <property type="nucleotide sequence ID" value="NZ_JAVDXQ010000005.1"/>
</dbReference>
<comment type="caution">
    <text evidence="3">The sequence shown here is derived from an EMBL/GenBank/DDBJ whole genome shotgun (WGS) entry which is preliminary data.</text>
</comment>
<reference evidence="3 4" key="1">
    <citation type="submission" date="2023-07" db="EMBL/GenBank/DDBJ databases">
        <title>Sorghum-associated microbial communities from plants grown in Nebraska, USA.</title>
        <authorList>
            <person name="Schachtman D."/>
        </authorList>
    </citation>
    <scope>NUCLEOTIDE SEQUENCE [LARGE SCALE GENOMIC DNA]</scope>
    <source>
        <strain evidence="3 4">BE310</strain>
    </source>
</reference>
<protein>
    <submittedName>
        <fullName evidence="3">Uncharacterized protein</fullName>
    </submittedName>
</protein>
<evidence type="ECO:0000313" key="4">
    <source>
        <dbReference type="Proteomes" id="UP001180536"/>
    </source>
</evidence>
<sequence length="147" mass="15745">MRFPKSLHAEGWHTHLHQLRLAAHDDGLPSSRERRGFHVLTVVVLAGGLLASAGLTFVDDPRPLDVQLTTAMHTAGETLRHWQGQLSRGLQVSLRAVADGKDVPPAVADATAAQPTLVAHATPAIDADDRDQPVSAERKPEPLAAAR</sequence>
<feature type="region of interest" description="Disordered" evidence="1">
    <location>
        <begin position="114"/>
        <end position="147"/>
    </location>
</feature>
<feature type="compositionally biased region" description="Basic and acidic residues" evidence="1">
    <location>
        <begin position="130"/>
        <end position="141"/>
    </location>
</feature>
<keyword evidence="2" id="KW-0812">Transmembrane</keyword>
<evidence type="ECO:0000256" key="1">
    <source>
        <dbReference type="SAM" id="MobiDB-lite"/>
    </source>
</evidence>
<keyword evidence="2" id="KW-0472">Membrane</keyword>
<name>A0ABU1ZEF6_9BURK</name>
<keyword evidence="4" id="KW-1185">Reference proteome</keyword>
<evidence type="ECO:0000256" key="2">
    <source>
        <dbReference type="SAM" id="Phobius"/>
    </source>
</evidence>
<organism evidence="3 4">
    <name type="scientific">Pelomonas aquatica</name>
    <dbReference type="NCBI Taxonomy" id="431058"/>
    <lineage>
        <taxon>Bacteria</taxon>
        <taxon>Pseudomonadati</taxon>
        <taxon>Pseudomonadota</taxon>
        <taxon>Betaproteobacteria</taxon>
        <taxon>Burkholderiales</taxon>
        <taxon>Sphaerotilaceae</taxon>
        <taxon>Roseateles</taxon>
    </lineage>
</organism>
<dbReference type="Proteomes" id="UP001180536">
    <property type="component" value="Unassembled WGS sequence"/>
</dbReference>
<dbReference type="EMBL" id="JAVDXQ010000005">
    <property type="protein sequence ID" value="MDR7298350.1"/>
    <property type="molecule type" value="Genomic_DNA"/>
</dbReference>
<keyword evidence="2" id="KW-1133">Transmembrane helix</keyword>
<proteinExistence type="predicted"/>
<feature type="transmembrane region" description="Helical" evidence="2">
    <location>
        <begin position="37"/>
        <end position="58"/>
    </location>
</feature>